<gene>
    <name evidence="9" type="ORF">FYJ73_08750</name>
</gene>
<dbReference type="InterPro" id="IPR026906">
    <property type="entry name" value="LRR_5"/>
</dbReference>
<feature type="active site" description="Proton acceptor" evidence="6">
    <location>
        <position position="326"/>
    </location>
</feature>
<keyword evidence="5" id="KW-0788">Thiol protease</keyword>
<keyword evidence="10" id="KW-1185">Reference proteome</keyword>
<dbReference type="RefSeq" id="WP_154534327.1">
    <property type="nucleotide sequence ID" value="NZ_VUNG01000020.1"/>
</dbReference>
<dbReference type="Pfam" id="PF13306">
    <property type="entry name" value="LRR_5"/>
    <property type="match status" value="2"/>
</dbReference>
<dbReference type="InterPro" id="IPR044934">
    <property type="entry name" value="Streptopain_sf"/>
</dbReference>
<dbReference type="Gene3D" id="3.90.70.50">
    <property type="entry name" value="Peptidase C10, streptopain"/>
    <property type="match status" value="1"/>
</dbReference>
<evidence type="ECO:0000256" key="3">
    <source>
        <dbReference type="ARBA" id="ARBA00022729"/>
    </source>
</evidence>
<keyword evidence="2" id="KW-0645">Protease</keyword>
<dbReference type="PANTHER" id="PTHR45661">
    <property type="entry name" value="SURFACE ANTIGEN"/>
    <property type="match status" value="1"/>
</dbReference>
<comment type="similarity">
    <text evidence="1">Belongs to the peptidase C10 family.</text>
</comment>
<evidence type="ECO:0000256" key="5">
    <source>
        <dbReference type="ARBA" id="ARBA00022807"/>
    </source>
</evidence>
<proteinExistence type="inferred from homology"/>
<sequence>MRSYTQSICLTLLLLVHCVSLCAQQRSYNEAMTIASEKAKVMNLSLEDETSNSAKAKKNIKQQEESNASPYYVFNFADNNGFVIVGGDGQLPSIVGYSDKGHFNKDSIPTQLGDFLDAYTNTIEAVKNGEEKAVKNVNAAMKRTNGSFNAVAPLLGGIEWNQGEPFNNLCPLYDGENRAVTGCVATAMAQIMRYWKWPKTLKKGIPAINRDNYSVDSIPPSYQYQWDSMLESYNGNYTDAQATAVASLMLHAGASIRMWYGGMSTGFSDDVAPAMIKYFDYDSTCVQYLKREYFEWEDWNNILQKELNAGRPMYYSGFAAGYGIGHAFVCDGLDSDGLYHINWGWGGMSDGYFDITILNPSSRGYGAVETDEGYNNDNEIVIGIVPNDGQNHESSFEYDHCLLEAGYVDFKQLNREDSTKSFQGDIDYQFTNPFDEDKTVTLSLAIKNGSGDYTCIGSQRTVTFPRKDSWENITLPFDYVFSKGITKVYAIESTDSGATWNECYGNRSNALEVFVTDTLLKASSNRYTEYDDSQGLHYNIDNWYISALVSSGRNCSGDIIIPEQVTIDGQTCYVTEIENECFSGSSIKSIVIPKTITELQRHIFLNCDSLVSVTFAKGSTLRQVGKSCFQGCKHLKSVSFPSLFDGKIPDFCFAYCDSIEKIEVPNGITSLGNSAFNSCFKLDSIKISDSFEGDIPEYSFGWCFNLKEVNIPEGVTGIGPSAFYSCRGLRKITMPQTMSGEIGIQAFAMCPNLEGTLVIPEGVSSIAWQAFYSCGKVSKIEFPSTLRTIGSECFIGCEELKEVISRPEVMPQGMVGAFAPSADMTSMNTTLYVHQSSLDEYKDSVGDYFLKVLPLEDSTNGIKAITDDGIKIYSSGNTVMVTGLKNNTEVRFYSIDGMLLAKKKAQGSNVCQPFHSPIVIVRVGGKASKVLLCR</sequence>
<dbReference type="PRINTS" id="PR00797">
    <property type="entry name" value="STREPTOPAIN"/>
</dbReference>
<accession>A0A7K0KFN3</accession>
<evidence type="ECO:0000313" key="10">
    <source>
        <dbReference type="Proteomes" id="UP000438914"/>
    </source>
</evidence>
<dbReference type="PANTHER" id="PTHR45661:SF3">
    <property type="entry name" value="IG-LIKE DOMAIN-CONTAINING PROTEIN"/>
    <property type="match status" value="1"/>
</dbReference>
<organism evidence="9 10">
    <name type="scientific">Hallella mizrahii</name>
    <dbReference type="NCBI Taxonomy" id="2606637"/>
    <lineage>
        <taxon>Bacteria</taxon>
        <taxon>Pseudomonadati</taxon>
        <taxon>Bacteroidota</taxon>
        <taxon>Bacteroidia</taxon>
        <taxon>Bacteroidales</taxon>
        <taxon>Prevotellaceae</taxon>
        <taxon>Hallella</taxon>
    </lineage>
</organism>
<dbReference type="Pfam" id="PF13734">
    <property type="entry name" value="Inhibitor_I69"/>
    <property type="match status" value="1"/>
</dbReference>
<dbReference type="SUPFAM" id="SSF54001">
    <property type="entry name" value="Cysteine proteinases"/>
    <property type="match status" value="1"/>
</dbReference>
<dbReference type="Gene3D" id="3.80.10.10">
    <property type="entry name" value="Ribonuclease Inhibitor"/>
    <property type="match status" value="2"/>
</dbReference>
<protein>
    <submittedName>
        <fullName evidence="9">Leucine-rich repeat protein</fullName>
    </submittedName>
</protein>
<keyword evidence="3 7" id="KW-0732">Signal</keyword>
<feature type="active site" description="Nucleophile" evidence="6">
    <location>
        <position position="183"/>
    </location>
</feature>
<dbReference type="InterPro" id="IPR053139">
    <property type="entry name" value="Surface_bspA-like"/>
</dbReference>
<dbReference type="GO" id="GO:0008234">
    <property type="term" value="F:cysteine-type peptidase activity"/>
    <property type="evidence" value="ECO:0007669"/>
    <property type="project" value="UniProtKB-KW"/>
</dbReference>
<feature type="signal peptide" evidence="7">
    <location>
        <begin position="1"/>
        <end position="23"/>
    </location>
</feature>
<keyword evidence="4" id="KW-0378">Hydrolase</keyword>
<name>A0A7K0KFN3_9BACT</name>
<dbReference type="Proteomes" id="UP000438914">
    <property type="component" value="Unassembled WGS sequence"/>
</dbReference>
<dbReference type="EMBL" id="VUNG01000020">
    <property type="protein sequence ID" value="MST84752.1"/>
    <property type="molecule type" value="Genomic_DNA"/>
</dbReference>
<feature type="chain" id="PRO_5029883608" evidence="7">
    <location>
        <begin position="24"/>
        <end position="934"/>
    </location>
</feature>
<evidence type="ECO:0000256" key="1">
    <source>
        <dbReference type="ARBA" id="ARBA00009693"/>
    </source>
</evidence>
<evidence type="ECO:0000256" key="4">
    <source>
        <dbReference type="ARBA" id="ARBA00022801"/>
    </source>
</evidence>
<evidence type="ECO:0000259" key="8">
    <source>
        <dbReference type="Pfam" id="PF13734"/>
    </source>
</evidence>
<feature type="domain" description="Spi protease inhibitor" evidence="8">
    <location>
        <begin position="28"/>
        <end position="123"/>
    </location>
</feature>
<evidence type="ECO:0000256" key="6">
    <source>
        <dbReference type="PIRSR" id="PIRSR600200-1"/>
    </source>
</evidence>
<dbReference type="AlphaFoldDB" id="A0A7K0KFN3"/>
<dbReference type="GO" id="GO:0006508">
    <property type="term" value="P:proteolysis"/>
    <property type="evidence" value="ECO:0007669"/>
    <property type="project" value="UniProtKB-KW"/>
</dbReference>
<comment type="caution">
    <text evidence="9">The sequence shown here is derived from an EMBL/GenBank/DDBJ whole genome shotgun (WGS) entry which is preliminary data.</text>
</comment>
<dbReference type="InterPro" id="IPR000200">
    <property type="entry name" value="Peptidase_C10"/>
</dbReference>
<dbReference type="InterPro" id="IPR025896">
    <property type="entry name" value="Spi_Prtas-inh"/>
</dbReference>
<reference evidence="9 10" key="1">
    <citation type="submission" date="2019-08" db="EMBL/GenBank/DDBJ databases">
        <title>In-depth cultivation of the pig gut microbiome towards novel bacterial diversity and tailored functional studies.</title>
        <authorList>
            <person name="Wylensek D."/>
            <person name="Hitch T.C.A."/>
            <person name="Clavel T."/>
        </authorList>
    </citation>
    <scope>NUCLEOTIDE SEQUENCE [LARGE SCALE GENOMIC DNA]</scope>
    <source>
        <strain evidence="9 10">LKV-178-WT-2A</strain>
    </source>
</reference>
<evidence type="ECO:0000313" key="9">
    <source>
        <dbReference type="EMBL" id="MST84752.1"/>
    </source>
</evidence>
<dbReference type="InterPro" id="IPR038765">
    <property type="entry name" value="Papain-like_cys_pep_sf"/>
</dbReference>
<evidence type="ECO:0000256" key="2">
    <source>
        <dbReference type="ARBA" id="ARBA00022670"/>
    </source>
</evidence>
<dbReference type="Pfam" id="PF01640">
    <property type="entry name" value="Peptidase_C10"/>
    <property type="match status" value="1"/>
</dbReference>
<dbReference type="SUPFAM" id="SSF52058">
    <property type="entry name" value="L domain-like"/>
    <property type="match status" value="1"/>
</dbReference>
<evidence type="ECO:0000256" key="7">
    <source>
        <dbReference type="SAM" id="SignalP"/>
    </source>
</evidence>
<dbReference type="InterPro" id="IPR032675">
    <property type="entry name" value="LRR_dom_sf"/>
</dbReference>